<dbReference type="OrthoDB" id="1706066at2759"/>
<organism evidence="2 3">
    <name type="scientific">Frankliniella occidentalis</name>
    <name type="common">Western flower thrips</name>
    <name type="synonym">Euthrips occidentalis</name>
    <dbReference type="NCBI Taxonomy" id="133901"/>
    <lineage>
        <taxon>Eukaryota</taxon>
        <taxon>Metazoa</taxon>
        <taxon>Ecdysozoa</taxon>
        <taxon>Arthropoda</taxon>
        <taxon>Hexapoda</taxon>
        <taxon>Insecta</taxon>
        <taxon>Pterygota</taxon>
        <taxon>Neoptera</taxon>
        <taxon>Paraneoptera</taxon>
        <taxon>Thysanoptera</taxon>
        <taxon>Terebrantia</taxon>
        <taxon>Thripoidea</taxon>
        <taxon>Thripidae</taxon>
        <taxon>Frankliniella</taxon>
    </lineage>
</organism>
<dbReference type="GO" id="GO:0003987">
    <property type="term" value="F:acetate-CoA ligase activity"/>
    <property type="evidence" value="ECO:0007669"/>
    <property type="project" value="TreeGrafter"/>
</dbReference>
<dbReference type="Gene3D" id="3.40.50.12780">
    <property type="entry name" value="N-terminal domain of ligase-like"/>
    <property type="match status" value="1"/>
</dbReference>
<evidence type="ECO:0000313" key="2">
    <source>
        <dbReference type="Proteomes" id="UP000504606"/>
    </source>
</evidence>
<dbReference type="Pfam" id="PF16177">
    <property type="entry name" value="ACAS_N"/>
    <property type="match status" value="1"/>
</dbReference>
<sequence>MEKQIPAVFAPNAKLSKNAFVSSMAQYEEMYKKSIDNPEEFWLPVYKQFHWETSYTPGKFLDYNFDMGKGPVQIKWLDGATTNICYNLLDRNVRCGNGDKIAYYW</sequence>
<dbReference type="PANTHER" id="PTHR24095">
    <property type="entry name" value="ACETYL-COENZYME A SYNTHETASE"/>
    <property type="match status" value="1"/>
</dbReference>
<dbReference type="KEGG" id="foc:113204907"/>
<name>A0A6J1S5X4_FRAOC</name>
<protein>
    <submittedName>
        <fullName evidence="3">Acetyl-coenzyme A synthetase-like</fullName>
    </submittedName>
</protein>
<dbReference type="PANTHER" id="PTHR24095:SF244">
    <property type="entry name" value="ACETYL-COENZYME A SYNTHETASE"/>
    <property type="match status" value="1"/>
</dbReference>
<keyword evidence="2" id="KW-1185">Reference proteome</keyword>
<dbReference type="AlphaFoldDB" id="A0A6J1S5X4"/>
<evidence type="ECO:0000313" key="3">
    <source>
        <dbReference type="RefSeq" id="XP_026276068.2"/>
    </source>
</evidence>
<dbReference type="Proteomes" id="UP000504606">
    <property type="component" value="Unplaced"/>
</dbReference>
<dbReference type="SUPFAM" id="SSF56801">
    <property type="entry name" value="Acetyl-CoA synthetase-like"/>
    <property type="match status" value="1"/>
</dbReference>
<dbReference type="InterPro" id="IPR042099">
    <property type="entry name" value="ANL_N_sf"/>
</dbReference>
<proteinExistence type="predicted"/>
<gene>
    <name evidence="3" type="primary">LOC113204907</name>
</gene>
<evidence type="ECO:0000259" key="1">
    <source>
        <dbReference type="Pfam" id="PF16177"/>
    </source>
</evidence>
<dbReference type="GeneID" id="113204907"/>
<accession>A0A6J1S5X4</accession>
<dbReference type="InterPro" id="IPR032387">
    <property type="entry name" value="ACAS_N"/>
</dbReference>
<dbReference type="GO" id="GO:0006085">
    <property type="term" value="P:acetyl-CoA biosynthetic process"/>
    <property type="evidence" value="ECO:0007669"/>
    <property type="project" value="TreeGrafter"/>
</dbReference>
<dbReference type="RefSeq" id="XP_026276068.2">
    <property type="nucleotide sequence ID" value="XM_026420283.2"/>
</dbReference>
<reference evidence="3" key="1">
    <citation type="submission" date="2025-08" db="UniProtKB">
        <authorList>
            <consortium name="RefSeq"/>
        </authorList>
    </citation>
    <scope>IDENTIFICATION</scope>
    <source>
        <tissue evidence="3">Whole organism</tissue>
    </source>
</reference>
<feature type="domain" description="Acetyl-coenzyme A synthetase N-terminal" evidence="1">
    <location>
        <begin position="27"/>
        <end position="87"/>
    </location>
</feature>